<sequence length="702" mass="72503">MAATTTGANSNSNFAQTPAFADAVQRAKQVMVTFMYNQYNFILVTINIHWCLQLPLNISCDDFIRLDFQISRSYIAAKIQPNPQKRPLEEGEGPEAKRPSGSNTFMNSGNNSNGGSGGGGANSHTNGSNGPSPGGEERGGITEELPVPDKMVGLIIGRGGEQITRLQRESGAKIQMAQDSCGMPDRICTISGPRDAINRAKEMIYDIVSRGEAPPMKGPRGGNNIGPPGIDMGSGGGGGGGGGGGINTVEISIPGPKVGLIIGKGGETIKQLQEKSGAKMVIIQDGPQQESEKPLRITGDSQKVELAKQLVYDLIAEKEAQAAQFGNHRGRGRGGGPGFRGDRGGMRPDDFMGGDDRNFGGSGRGGGRGGFNDWGGRMPGGPPGGPGPMGRGFGGPGGPMGMQGPGGPVGPGGPMGRGGPMGGPGGPPGNRGDGKLEIFFNVPANKCGLVIGKGGETIRQINQQSGAHCELDRRPPNDPSEKTFILRGNPEQIDQAKKLIAEKSGMSYQGDGGNFGGGAPGGGPGQNGPNNFAPQGWGNAYQQWNQGPPNDPRGQGPEPSGAPGGGQGPAAGSPDYSQQWIDYYRSQGLYAEADKIIEALMKSKKMNYVSLSKYGLQNQPGGAPVGNVPQPGAVSVASGGAPVAMAQAAPAGNAAPMGPAQDFSQQWIEYYRSQGMNAEADKIEQQLKASKTYVVVVVDSVE</sequence>
<feature type="region of interest" description="Disordered" evidence="5">
    <location>
        <begin position="465"/>
        <end position="484"/>
    </location>
</feature>
<feature type="compositionally biased region" description="Gly residues" evidence="5">
    <location>
        <begin position="112"/>
        <end position="121"/>
    </location>
</feature>
<gene>
    <name evidence="7" type="primary">FUBP3</name>
    <name evidence="7" type="ORF">Anas_08405</name>
</gene>
<feature type="compositionally biased region" description="Gly residues" evidence="5">
    <location>
        <begin position="510"/>
        <end position="526"/>
    </location>
</feature>
<organism evidence="7 8">
    <name type="scientific">Armadillidium nasatum</name>
    <dbReference type="NCBI Taxonomy" id="96803"/>
    <lineage>
        <taxon>Eukaryota</taxon>
        <taxon>Metazoa</taxon>
        <taxon>Ecdysozoa</taxon>
        <taxon>Arthropoda</taxon>
        <taxon>Crustacea</taxon>
        <taxon>Multicrustacea</taxon>
        <taxon>Malacostraca</taxon>
        <taxon>Eumalacostraca</taxon>
        <taxon>Peracarida</taxon>
        <taxon>Isopoda</taxon>
        <taxon>Oniscidea</taxon>
        <taxon>Crinocheta</taxon>
        <taxon>Armadillidiidae</taxon>
        <taxon>Armadillidium</taxon>
    </lineage>
</organism>
<feature type="domain" description="K Homology" evidence="6">
    <location>
        <begin position="245"/>
        <end position="316"/>
    </location>
</feature>
<evidence type="ECO:0000259" key="6">
    <source>
        <dbReference type="SMART" id="SM00322"/>
    </source>
</evidence>
<dbReference type="InterPro" id="IPR036612">
    <property type="entry name" value="KH_dom_type_1_sf"/>
</dbReference>
<dbReference type="OrthoDB" id="5204190at2759"/>
<protein>
    <submittedName>
        <fullName evidence="7">Far upstream element-binding protein 3</fullName>
    </submittedName>
</protein>
<dbReference type="PROSITE" id="PS50084">
    <property type="entry name" value="KH_TYPE_1"/>
    <property type="match status" value="3"/>
</dbReference>
<proteinExistence type="predicted"/>
<dbReference type="Pfam" id="PF00013">
    <property type="entry name" value="KH_1"/>
    <property type="match status" value="3"/>
</dbReference>
<dbReference type="InterPro" id="IPR004087">
    <property type="entry name" value="KH_dom"/>
</dbReference>
<dbReference type="GO" id="GO:0005634">
    <property type="term" value="C:nucleus"/>
    <property type="evidence" value="ECO:0007669"/>
    <property type="project" value="UniProtKB-SubCell"/>
</dbReference>
<feature type="region of interest" description="Disordered" evidence="5">
    <location>
        <begin position="325"/>
        <end position="436"/>
    </location>
</feature>
<evidence type="ECO:0000256" key="4">
    <source>
        <dbReference type="PROSITE-ProRule" id="PRU00117"/>
    </source>
</evidence>
<feature type="region of interest" description="Disordered" evidence="5">
    <location>
        <begin position="505"/>
        <end position="576"/>
    </location>
</feature>
<keyword evidence="4" id="KW-0694">RNA-binding</keyword>
<evidence type="ECO:0000256" key="3">
    <source>
        <dbReference type="ARBA" id="ARBA00023242"/>
    </source>
</evidence>
<dbReference type="InterPro" id="IPR004088">
    <property type="entry name" value="KH_dom_type_1"/>
</dbReference>
<feature type="domain" description="K Homology" evidence="6">
    <location>
        <begin position="139"/>
        <end position="209"/>
    </location>
</feature>
<name>A0A5N5T4D7_9CRUS</name>
<feature type="compositionally biased region" description="Low complexity" evidence="5">
    <location>
        <begin position="100"/>
        <end position="111"/>
    </location>
</feature>
<feature type="compositionally biased region" description="Gly residues" evidence="5">
    <location>
        <begin position="387"/>
        <end position="431"/>
    </location>
</feature>
<keyword evidence="8" id="KW-1185">Reference proteome</keyword>
<evidence type="ECO:0000256" key="5">
    <source>
        <dbReference type="SAM" id="MobiDB-lite"/>
    </source>
</evidence>
<feature type="region of interest" description="Disordered" evidence="5">
    <location>
        <begin position="81"/>
        <end position="143"/>
    </location>
</feature>
<dbReference type="SUPFAM" id="SSF54791">
    <property type="entry name" value="Eukaryotic type KH-domain (KH-domain type I)"/>
    <property type="match status" value="3"/>
</dbReference>
<dbReference type="Pfam" id="PF09005">
    <property type="entry name" value="FUBP_C"/>
    <property type="match status" value="2"/>
</dbReference>
<dbReference type="CDD" id="cd22396">
    <property type="entry name" value="KH-I_FUBP_rpt1"/>
    <property type="match status" value="1"/>
</dbReference>
<evidence type="ECO:0000256" key="2">
    <source>
        <dbReference type="ARBA" id="ARBA00022737"/>
    </source>
</evidence>
<dbReference type="GO" id="GO:0006355">
    <property type="term" value="P:regulation of DNA-templated transcription"/>
    <property type="evidence" value="ECO:0007669"/>
    <property type="project" value="InterPro"/>
</dbReference>
<accession>A0A5N5T4D7</accession>
<dbReference type="Gene3D" id="3.30.1370.10">
    <property type="entry name" value="K Homology domain, type 1"/>
    <property type="match status" value="3"/>
</dbReference>
<feature type="domain" description="K Homology" evidence="6">
    <location>
        <begin position="434"/>
        <end position="505"/>
    </location>
</feature>
<dbReference type="CDD" id="cd22399">
    <property type="entry name" value="KH-I_FUBP_rpt4"/>
    <property type="match status" value="1"/>
</dbReference>
<feature type="compositionally biased region" description="Low complexity" evidence="5">
    <location>
        <begin position="527"/>
        <end position="536"/>
    </location>
</feature>
<feature type="compositionally biased region" description="Basic and acidic residues" evidence="5">
    <location>
        <begin position="469"/>
        <end position="481"/>
    </location>
</feature>
<evidence type="ECO:0000256" key="1">
    <source>
        <dbReference type="ARBA" id="ARBA00004123"/>
    </source>
</evidence>
<dbReference type="AlphaFoldDB" id="A0A5N5T4D7"/>
<dbReference type="Proteomes" id="UP000326759">
    <property type="component" value="Unassembled WGS sequence"/>
</dbReference>
<dbReference type="SMART" id="SM00322">
    <property type="entry name" value="KH"/>
    <property type="match status" value="3"/>
</dbReference>
<keyword evidence="3" id="KW-0539">Nucleus</keyword>
<evidence type="ECO:0000313" key="8">
    <source>
        <dbReference type="Proteomes" id="UP000326759"/>
    </source>
</evidence>
<comment type="subcellular location">
    <subcellularLocation>
        <location evidence="1">Nucleus</location>
    </subcellularLocation>
</comment>
<dbReference type="PANTHER" id="PTHR10288">
    <property type="entry name" value="KH DOMAIN CONTAINING RNA BINDING PROTEIN"/>
    <property type="match status" value="1"/>
</dbReference>
<dbReference type="CDD" id="cd22397">
    <property type="entry name" value="KH-I_FUBP_rpt2"/>
    <property type="match status" value="1"/>
</dbReference>
<dbReference type="EMBL" id="SEYY01012499">
    <property type="protein sequence ID" value="KAB7500828.1"/>
    <property type="molecule type" value="Genomic_DNA"/>
</dbReference>
<keyword evidence="2" id="KW-0677">Repeat</keyword>
<reference evidence="7 8" key="1">
    <citation type="journal article" date="2019" name="PLoS Biol.">
        <title>Sex chromosomes control vertical transmission of feminizing Wolbachia symbionts in an isopod.</title>
        <authorList>
            <person name="Becking T."/>
            <person name="Chebbi M.A."/>
            <person name="Giraud I."/>
            <person name="Moumen B."/>
            <person name="Laverre T."/>
            <person name="Caubet Y."/>
            <person name="Peccoud J."/>
            <person name="Gilbert C."/>
            <person name="Cordaux R."/>
        </authorList>
    </citation>
    <scope>NUCLEOTIDE SEQUENCE [LARGE SCALE GENOMIC DNA]</scope>
    <source>
        <strain evidence="7">ANa2</strain>
        <tissue evidence="7">Whole body excluding digestive tract and cuticle</tissue>
    </source>
</reference>
<dbReference type="InterPro" id="IPR015096">
    <property type="entry name" value="FUBP_C"/>
</dbReference>
<feature type="compositionally biased region" description="Basic and acidic residues" evidence="5">
    <location>
        <begin position="340"/>
        <end position="358"/>
    </location>
</feature>
<feature type="compositionally biased region" description="Gly residues" evidence="5">
    <location>
        <begin position="360"/>
        <end position="379"/>
    </location>
</feature>
<feature type="compositionally biased region" description="Basic and acidic residues" evidence="5">
    <location>
        <begin position="86"/>
        <end position="98"/>
    </location>
</feature>
<comment type="caution">
    <text evidence="7">The sequence shown here is derived from an EMBL/GenBank/DDBJ whole genome shotgun (WGS) entry which is preliminary data.</text>
</comment>
<evidence type="ECO:0000313" key="7">
    <source>
        <dbReference type="EMBL" id="KAB7500828.1"/>
    </source>
</evidence>
<dbReference type="GO" id="GO:0003723">
    <property type="term" value="F:RNA binding"/>
    <property type="evidence" value="ECO:0007669"/>
    <property type="project" value="UniProtKB-UniRule"/>
</dbReference>